<proteinExistence type="predicted"/>
<dbReference type="PANTHER" id="PTHR19446">
    <property type="entry name" value="REVERSE TRANSCRIPTASES"/>
    <property type="match status" value="1"/>
</dbReference>
<dbReference type="STRING" id="6198.A0A075A3S1"/>
<accession>A0A075A3S1</accession>
<protein>
    <recommendedName>
        <fullName evidence="1">Reverse transcriptase domain-containing protein</fullName>
    </recommendedName>
</protein>
<dbReference type="EMBL" id="KL596629">
    <property type="protein sequence ID" value="KER32932.1"/>
    <property type="molecule type" value="Genomic_DNA"/>
</dbReference>
<dbReference type="Proteomes" id="UP000054324">
    <property type="component" value="Unassembled WGS sequence"/>
</dbReference>
<organism evidence="2 3">
    <name type="scientific">Opisthorchis viverrini</name>
    <name type="common">Southeast Asian liver fluke</name>
    <dbReference type="NCBI Taxonomy" id="6198"/>
    <lineage>
        <taxon>Eukaryota</taxon>
        <taxon>Metazoa</taxon>
        <taxon>Spiralia</taxon>
        <taxon>Lophotrochozoa</taxon>
        <taxon>Platyhelminthes</taxon>
        <taxon>Trematoda</taxon>
        <taxon>Digenea</taxon>
        <taxon>Opisthorchiida</taxon>
        <taxon>Opisthorchiata</taxon>
        <taxon>Opisthorchiidae</taxon>
        <taxon>Opisthorchis</taxon>
    </lineage>
</organism>
<sequence>MIKVIPSFGMYFAPANFDIMLLNLRSLNTGCFTLAHQGMPRKFVNIIRSLYSQTSGRVRVYGELSRGFRTQSFVRQGCPLSPFPFKFVIDEILRRMLEGLQNSGVQIALKNTLEYADMILIFKEEEKAQVFLYALTKVILSLPA</sequence>
<feature type="domain" description="Reverse transcriptase" evidence="1">
    <location>
        <begin position="33"/>
        <end position="128"/>
    </location>
</feature>
<dbReference type="GeneID" id="20315214"/>
<gene>
    <name evidence="2" type="ORF">T265_01026</name>
</gene>
<dbReference type="Pfam" id="PF00078">
    <property type="entry name" value="RVT_1"/>
    <property type="match status" value="1"/>
</dbReference>
<keyword evidence="3" id="KW-1185">Reference proteome</keyword>
<dbReference type="InterPro" id="IPR000477">
    <property type="entry name" value="RT_dom"/>
</dbReference>
<name>A0A075A3S1_OPIVI</name>
<dbReference type="RefSeq" id="XP_009163233.1">
    <property type="nucleotide sequence ID" value="XM_009164969.1"/>
</dbReference>
<dbReference type="OrthoDB" id="6255742at2759"/>
<dbReference type="KEGG" id="ovi:T265_01026"/>
<dbReference type="CTD" id="20315214"/>
<evidence type="ECO:0000259" key="1">
    <source>
        <dbReference type="Pfam" id="PF00078"/>
    </source>
</evidence>
<dbReference type="AlphaFoldDB" id="A0A075A3S1"/>
<evidence type="ECO:0000313" key="2">
    <source>
        <dbReference type="EMBL" id="KER32932.1"/>
    </source>
</evidence>
<reference evidence="2 3" key="1">
    <citation type="submission" date="2013-11" db="EMBL/GenBank/DDBJ databases">
        <title>Opisthorchis viverrini - life in the bile duct.</title>
        <authorList>
            <person name="Young N.D."/>
            <person name="Nagarajan N."/>
            <person name="Lin S.J."/>
            <person name="Korhonen P.K."/>
            <person name="Jex A.R."/>
            <person name="Hall R.S."/>
            <person name="Safavi-Hemami H."/>
            <person name="Kaewkong W."/>
            <person name="Bertrand D."/>
            <person name="Gao S."/>
            <person name="Seet Q."/>
            <person name="Wongkham S."/>
            <person name="Teh B.T."/>
            <person name="Wongkham C."/>
            <person name="Intapan P.M."/>
            <person name="Maleewong W."/>
            <person name="Yang X."/>
            <person name="Hu M."/>
            <person name="Wang Z."/>
            <person name="Hofmann A."/>
            <person name="Sternberg P.W."/>
            <person name="Tan P."/>
            <person name="Wang J."/>
            <person name="Gasser R.B."/>
        </authorList>
    </citation>
    <scope>NUCLEOTIDE SEQUENCE [LARGE SCALE GENOMIC DNA]</scope>
</reference>
<evidence type="ECO:0000313" key="3">
    <source>
        <dbReference type="Proteomes" id="UP000054324"/>
    </source>
</evidence>